<dbReference type="InterPro" id="IPR036291">
    <property type="entry name" value="NAD(P)-bd_dom_sf"/>
</dbReference>
<dbReference type="AlphaFoldDB" id="A0A2H3JLA4"/>
<dbReference type="SUPFAM" id="SSF51735">
    <property type="entry name" value="NAD(P)-binding Rossmann-fold domains"/>
    <property type="match status" value="1"/>
</dbReference>
<dbReference type="EMBL" id="KB467898">
    <property type="protein sequence ID" value="PCH36787.1"/>
    <property type="molecule type" value="Genomic_DNA"/>
</dbReference>
<evidence type="ECO:0000313" key="5">
    <source>
        <dbReference type="Proteomes" id="UP000218811"/>
    </source>
</evidence>
<dbReference type="OMA" id="PGAYVNW"/>
<evidence type="ECO:0000259" key="3">
    <source>
        <dbReference type="Pfam" id="PF05368"/>
    </source>
</evidence>
<proteinExistence type="inferred from homology"/>
<comment type="similarity">
    <text evidence="1">Belongs to the NmrA-type oxidoreductase family.</text>
</comment>
<organism evidence="4 5">
    <name type="scientific">Wolfiporia cocos (strain MD-104)</name>
    <name type="common">Brown rot fungus</name>
    <dbReference type="NCBI Taxonomy" id="742152"/>
    <lineage>
        <taxon>Eukaryota</taxon>
        <taxon>Fungi</taxon>
        <taxon>Dikarya</taxon>
        <taxon>Basidiomycota</taxon>
        <taxon>Agaricomycotina</taxon>
        <taxon>Agaricomycetes</taxon>
        <taxon>Polyporales</taxon>
        <taxon>Phaeolaceae</taxon>
        <taxon>Wolfiporia</taxon>
    </lineage>
</organism>
<dbReference type="Pfam" id="PF05368">
    <property type="entry name" value="NmrA"/>
    <property type="match status" value="1"/>
</dbReference>
<dbReference type="GO" id="GO:0005634">
    <property type="term" value="C:nucleus"/>
    <property type="evidence" value="ECO:0007669"/>
    <property type="project" value="TreeGrafter"/>
</dbReference>
<reference evidence="4 5" key="1">
    <citation type="journal article" date="2012" name="Science">
        <title>The Paleozoic origin of enzymatic lignin decomposition reconstructed from 31 fungal genomes.</title>
        <authorList>
            <person name="Floudas D."/>
            <person name="Binder M."/>
            <person name="Riley R."/>
            <person name="Barry K."/>
            <person name="Blanchette R.A."/>
            <person name="Henrissat B."/>
            <person name="Martinez A.T."/>
            <person name="Otillar R."/>
            <person name="Spatafora J.W."/>
            <person name="Yadav J.S."/>
            <person name="Aerts A."/>
            <person name="Benoit I."/>
            <person name="Boyd A."/>
            <person name="Carlson A."/>
            <person name="Copeland A."/>
            <person name="Coutinho P.M."/>
            <person name="de Vries R.P."/>
            <person name="Ferreira P."/>
            <person name="Findley K."/>
            <person name="Foster B."/>
            <person name="Gaskell J."/>
            <person name="Glotzer D."/>
            <person name="Gorecki P."/>
            <person name="Heitman J."/>
            <person name="Hesse C."/>
            <person name="Hori C."/>
            <person name="Igarashi K."/>
            <person name="Jurgens J.A."/>
            <person name="Kallen N."/>
            <person name="Kersten P."/>
            <person name="Kohler A."/>
            <person name="Kuees U."/>
            <person name="Kumar T.K.A."/>
            <person name="Kuo A."/>
            <person name="LaButti K."/>
            <person name="Larrondo L.F."/>
            <person name="Lindquist E."/>
            <person name="Ling A."/>
            <person name="Lombard V."/>
            <person name="Lucas S."/>
            <person name="Lundell T."/>
            <person name="Martin R."/>
            <person name="McLaughlin D.J."/>
            <person name="Morgenstern I."/>
            <person name="Morin E."/>
            <person name="Murat C."/>
            <person name="Nagy L.G."/>
            <person name="Nolan M."/>
            <person name="Ohm R.A."/>
            <person name="Patyshakuliyeva A."/>
            <person name="Rokas A."/>
            <person name="Ruiz-Duenas F.J."/>
            <person name="Sabat G."/>
            <person name="Salamov A."/>
            <person name="Samejima M."/>
            <person name="Schmutz J."/>
            <person name="Slot J.C."/>
            <person name="St John F."/>
            <person name="Stenlid J."/>
            <person name="Sun H."/>
            <person name="Sun S."/>
            <person name="Syed K."/>
            <person name="Tsang A."/>
            <person name="Wiebenga A."/>
            <person name="Young D."/>
            <person name="Pisabarro A."/>
            <person name="Eastwood D.C."/>
            <person name="Martin F."/>
            <person name="Cullen D."/>
            <person name="Grigoriev I.V."/>
            <person name="Hibbett D.S."/>
        </authorList>
    </citation>
    <scope>NUCLEOTIDE SEQUENCE [LARGE SCALE GENOMIC DNA]</scope>
    <source>
        <strain evidence="4 5">MD-104</strain>
    </source>
</reference>
<keyword evidence="5" id="KW-1185">Reference proteome</keyword>
<evidence type="ECO:0000256" key="2">
    <source>
        <dbReference type="ARBA" id="ARBA00022857"/>
    </source>
</evidence>
<evidence type="ECO:0000256" key="1">
    <source>
        <dbReference type="ARBA" id="ARBA00006328"/>
    </source>
</evidence>
<feature type="domain" description="NmrA-like" evidence="3">
    <location>
        <begin position="5"/>
        <end position="252"/>
    </location>
</feature>
<sequence>MTAEQKLILVIGATGAQGIAVIDKLLSPSEDGSPSPYTIRALTRNPEGPRAKELAARGSVAAALRGVFGAWVNTDGLTVNEMTELWCGVRIFELAQQARVKHYVYSALDYASAVRSVRQVGNWDPKYRCHHSDGKGYVADWMKSQPSVVSDRGMTWSIVHTVPYMEMFYEQIFGPVKRREDGTLVFATPVGNGRMPIISLEDVGYFARYTFDNRATLSGAELKVTSDIVSWDEVAATFTKVTGQKAEYIPLSEDQWFGLFLRGDRPFAGAPSIGEGPISWRQNFSAWWAMWRDNLLPRDLEWNRRIHPRAHTLERWMREKKYGEDESALFRWQAGSGGVLKDIADGATGMLPLNFDNIAKL</sequence>
<dbReference type="PANTHER" id="PTHR42748:SF14">
    <property type="entry name" value="SNOAL-LIKE DOMAIN-CONTAINING PROTEIN"/>
    <property type="match status" value="1"/>
</dbReference>
<protein>
    <submittedName>
        <fullName evidence="4">NAD(P)-binding protein</fullName>
    </submittedName>
</protein>
<dbReference type="InterPro" id="IPR051164">
    <property type="entry name" value="NmrA-like_oxidored"/>
</dbReference>
<dbReference type="OrthoDB" id="300709at2759"/>
<dbReference type="PANTHER" id="PTHR42748">
    <property type="entry name" value="NITROGEN METABOLITE REPRESSION PROTEIN NMRA FAMILY MEMBER"/>
    <property type="match status" value="1"/>
</dbReference>
<dbReference type="Gene3D" id="3.40.50.720">
    <property type="entry name" value="NAD(P)-binding Rossmann-like Domain"/>
    <property type="match status" value="1"/>
</dbReference>
<keyword evidence="2" id="KW-0521">NADP</keyword>
<dbReference type="STRING" id="742152.A0A2H3JLA4"/>
<gene>
    <name evidence="4" type="ORF">WOLCODRAFT_109186</name>
</gene>
<accession>A0A2H3JLA4</accession>
<dbReference type="CDD" id="cd05251">
    <property type="entry name" value="NmrA_like_SDR_a"/>
    <property type="match status" value="1"/>
</dbReference>
<evidence type="ECO:0000313" key="4">
    <source>
        <dbReference type="EMBL" id="PCH36787.1"/>
    </source>
</evidence>
<dbReference type="Gene3D" id="3.90.25.10">
    <property type="entry name" value="UDP-galactose 4-epimerase, domain 1"/>
    <property type="match status" value="1"/>
</dbReference>
<name>A0A2H3JLA4_WOLCO</name>
<dbReference type="Proteomes" id="UP000218811">
    <property type="component" value="Unassembled WGS sequence"/>
</dbReference>
<dbReference type="InterPro" id="IPR008030">
    <property type="entry name" value="NmrA-like"/>
</dbReference>